<sequence length="78" mass="9198">MLAEKIKELDLEKEKGWIYFVEKKGKTLSVYKSKMNKGKDDGDLEKKEIKETDIKPDFDSYLYYIDKEGDLVRSGKKE</sequence>
<comment type="caution">
    <text evidence="1">The sequence shown here is derived from an EMBL/GenBank/DDBJ whole genome shotgun (WGS) entry which is preliminary data.</text>
</comment>
<evidence type="ECO:0000313" key="2">
    <source>
        <dbReference type="Proteomes" id="UP000185744"/>
    </source>
</evidence>
<name>A0A1Q6DUH5_METT1</name>
<proteinExistence type="predicted"/>
<organism evidence="1 2">
    <name type="scientific">Methanohalarchaeum thermophilum</name>
    <dbReference type="NCBI Taxonomy" id="1903181"/>
    <lineage>
        <taxon>Archaea</taxon>
        <taxon>Methanobacteriati</taxon>
        <taxon>Methanobacteriota</taxon>
        <taxon>Methanonatronarchaeia</taxon>
        <taxon>Methanonatronarchaeales</taxon>
        <taxon>Methanonatronarchaeaceae</taxon>
        <taxon>Candidatus Methanohalarchaeum</taxon>
    </lineage>
</organism>
<dbReference type="AlphaFoldDB" id="A0A1Q6DUH5"/>
<reference evidence="1" key="1">
    <citation type="submission" date="2016-12" db="EMBL/GenBank/DDBJ databases">
        <title>Discovery of methanogenic haloarchaea.</title>
        <authorList>
            <person name="Sorokin D.Y."/>
            <person name="Makarova K.S."/>
            <person name="Abbas B."/>
            <person name="Ferrer M."/>
            <person name="Golyshin P.N."/>
        </authorList>
    </citation>
    <scope>NUCLEOTIDE SEQUENCE [LARGE SCALE GENOMIC DNA]</scope>
    <source>
        <strain evidence="1">HMET1</strain>
    </source>
</reference>
<dbReference type="Proteomes" id="UP000185744">
    <property type="component" value="Unassembled WGS sequence"/>
</dbReference>
<dbReference type="EMBL" id="MSDW01000001">
    <property type="protein sequence ID" value="OKY77962.1"/>
    <property type="molecule type" value="Genomic_DNA"/>
</dbReference>
<evidence type="ECO:0008006" key="3">
    <source>
        <dbReference type="Google" id="ProtNLM"/>
    </source>
</evidence>
<evidence type="ECO:0000313" key="1">
    <source>
        <dbReference type="EMBL" id="OKY77962.1"/>
    </source>
</evidence>
<gene>
    <name evidence="1" type="ORF">BTN85_0440</name>
</gene>
<protein>
    <recommendedName>
        <fullName evidence="3">DUF5050 domain-containing protein</fullName>
    </recommendedName>
</protein>
<dbReference type="InParanoid" id="A0A1Q6DUH5"/>
<accession>A0A1Q6DUH5</accession>
<keyword evidence="2" id="KW-1185">Reference proteome</keyword>